<name>A0A6L9JRG4_PHOLM</name>
<comment type="caution">
    <text evidence="1">The sequence shown here is derived from an EMBL/GenBank/DDBJ whole genome shotgun (WGS) entry which is preliminary data.</text>
</comment>
<gene>
    <name evidence="1" type="ORF">GPY51_22025</name>
</gene>
<dbReference type="AlphaFoldDB" id="A0A6L9JRG4"/>
<protein>
    <submittedName>
        <fullName evidence="1">Uncharacterized protein</fullName>
    </submittedName>
</protein>
<reference evidence="1 2" key="1">
    <citation type="submission" date="2019-12" db="EMBL/GenBank/DDBJ databases">
        <title>Engineering Photorhabdus to improve their lethality against agricultural pests.</title>
        <authorList>
            <person name="Machado R.A.R."/>
        </authorList>
    </citation>
    <scope>NUCLEOTIDE SEQUENCE [LARGE SCALE GENOMIC DNA]</scope>
    <source>
        <strain evidence="1 2">EN01</strain>
    </source>
</reference>
<evidence type="ECO:0000313" key="1">
    <source>
        <dbReference type="EMBL" id="NDL41353.1"/>
    </source>
</evidence>
<sequence>MIERPSNQNVQRIIKMLMEELYMNNDEVEKQIYELYQLLEPQFLAVCNGSADVARRLFNSKFANVFEDFEVSKTTTTKEACENIKTTFFVRLGSAYESIITAVRAGEFDVSHC</sequence>
<evidence type="ECO:0000313" key="2">
    <source>
        <dbReference type="Proteomes" id="UP000479300"/>
    </source>
</evidence>
<dbReference type="Proteomes" id="UP000479300">
    <property type="component" value="Unassembled WGS sequence"/>
</dbReference>
<accession>A0A6L9JRG4</accession>
<organism evidence="1 2">
    <name type="scientific">Photorhabdus laumondii subsp. laumondii</name>
    <name type="common">Photorhabdus luminescens subsp. laumondii</name>
    <dbReference type="NCBI Taxonomy" id="141679"/>
    <lineage>
        <taxon>Bacteria</taxon>
        <taxon>Pseudomonadati</taxon>
        <taxon>Pseudomonadota</taxon>
        <taxon>Gammaproteobacteria</taxon>
        <taxon>Enterobacterales</taxon>
        <taxon>Morganellaceae</taxon>
        <taxon>Photorhabdus</taxon>
    </lineage>
</organism>
<dbReference type="EMBL" id="WSFA01000079">
    <property type="protein sequence ID" value="NDL41353.1"/>
    <property type="molecule type" value="Genomic_DNA"/>
</dbReference>
<dbReference type="RefSeq" id="WP_162107721.1">
    <property type="nucleotide sequence ID" value="NZ_CAWPHK010000079.1"/>
</dbReference>
<proteinExistence type="predicted"/>